<evidence type="ECO:0000313" key="2">
    <source>
        <dbReference type="Proteomes" id="UP000001568"/>
    </source>
</evidence>
<dbReference type="GeneID" id="5000724"/>
<dbReference type="Gramene" id="ABO95179">
    <property type="protein sequence ID" value="ABO95179"/>
    <property type="gene ID" value="OSTLU_92397"/>
</dbReference>
<gene>
    <name evidence="1" type="ORF">OSTLU_92397</name>
</gene>
<dbReference type="Proteomes" id="UP000001568">
    <property type="component" value="Chromosome 3"/>
</dbReference>
<evidence type="ECO:0008006" key="3">
    <source>
        <dbReference type="Google" id="ProtNLM"/>
    </source>
</evidence>
<name>A4RU25_OSTLU</name>
<dbReference type="EMBL" id="CP000583">
    <property type="protein sequence ID" value="ABO95179.1"/>
    <property type="molecule type" value="Genomic_DNA"/>
</dbReference>
<protein>
    <recommendedName>
        <fullName evidence="3">TATA-binding protein interacting (TIP20) domain-containing protein</fullName>
    </recommendedName>
</protein>
<reference evidence="1 2" key="1">
    <citation type="journal article" date="2007" name="Proc. Natl. Acad. Sci. U.S.A.">
        <title>The tiny eukaryote Ostreococcus provides genomic insights into the paradox of plankton speciation.</title>
        <authorList>
            <person name="Palenik B."/>
            <person name="Grimwood J."/>
            <person name="Aerts A."/>
            <person name="Rouze P."/>
            <person name="Salamov A."/>
            <person name="Putnam N."/>
            <person name="Dupont C."/>
            <person name="Jorgensen R."/>
            <person name="Derelle E."/>
            <person name="Rombauts S."/>
            <person name="Zhou K."/>
            <person name="Otillar R."/>
            <person name="Merchant S.S."/>
            <person name="Podell S."/>
            <person name="Gaasterland T."/>
            <person name="Napoli C."/>
            <person name="Gendler K."/>
            <person name="Manuell A."/>
            <person name="Tai V."/>
            <person name="Vallon O."/>
            <person name="Piganeau G."/>
            <person name="Jancek S."/>
            <person name="Heijde M."/>
            <person name="Jabbari K."/>
            <person name="Bowler C."/>
            <person name="Lohr M."/>
            <person name="Robbens S."/>
            <person name="Werner G."/>
            <person name="Dubchak I."/>
            <person name="Pazour G.J."/>
            <person name="Ren Q."/>
            <person name="Paulsen I."/>
            <person name="Delwiche C."/>
            <person name="Schmutz J."/>
            <person name="Rokhsar D."/>
            <person name="Van de Peer Y."/>
            <person name="Moreau H."/>
            <person name="Grigoriev I.V."/>
        </authorList>
    </citation>
    <scope>NUCLEOTIDE SEQUENCE [LARGE SCALE GENOMIC DNA]</scope>
    <source>
        <strain evidence="1 2">CCE9901</strain>
    </source>
</reference>
<evidence type="ECO:0000313" key="1">
    <source>
        <dbReference type="EMBL" id="ABO95179.1"/>
    </source>
</evidence>
<keyword evidence="2" id="KW-1185">Reference proteome</keyword>
<accession>A4RU25</accession>
<dbReference type="RefSeq" id="XP_001416886.1">
    <property type="nucleotide sequence ID" value="XM_001416849.1"/>
</dbReference>
<feature type="non-terminal residue" evidence="1">
    <location>
        <position position="1"/>
    </location>
</feature>
<sequence length="251" mass="27642">VRALGGCAREECAEVAISALGAARAAARDRADAVVVVREIIAPSLTHRSSKVRQHALCALRETMSASGYDDVAFHLTGGGYRGDDDSRRVNYFGALACDRSPLVRMEFIRLCGTIVNVRRDDQMPRVLPYILGALKDDIDDVRAVGEEVAHSSAEDFEDLVCRHLGDVLVPALNELSAHASVGWREDVVRRVLDLLEAALRVAGERATQFVPNVREGLQEVLAVETFDENTKRRAIEVEKCMISAHVQQFY</sequence>
<dbReference type="KEGG" id="olu:OSTLU_92397"/>
<dbReference type="Gene3D" id="1.25.10.10">
    <property type="entry name" value="Leucine-rich Repeat Variant"/>
    <property type="match status" value="1"/>
</dbReference>
<dbReference type="AlphaFoldDB" id="A4RU25"/>
<dbReference type="OMA" id="CAREECA"/>
<dbReference type="InterPro" id="IPR016024">
    <property type="entry name" value="ARM-type_fold"/>
</dbReference>
<proteinExistence type="predicted"/>
<dbReference type="SUPFAM" id="SSF48371">
    <property type="entry name" value="ARM repeat"/>
    <property type="match status" value="1"/>
</dbReference>
<dbReference type="InterPro" id="IPR011989">
    <property type="entry name" value="ARM-like"/>
</dbReference>
<organism evidence="1 2">
    <name type="scientific">Ostreococcus lucimarinus (strain CCE9901)</name>
    <dbReference type="NCBI Taxonomy" id="436017"/>
    <lineage>
        <taxon>Eukaryota</taxon>
        <taxon>Viridiplantae</taxon>
        <taxon>Chlorophyta</taxon>
        <taxon>Mamiellophyceae</taxon>
        <taxon>Mamiellales</taxon>
        <taxon>Bathycoccaceae</taxon>
        <taxon>Ostreococcus</taxon>
    </lineage>
</organism>
<dbReference type="OrthoDB" id="10543566at2759"/>
<dbReference type="HOGENOM" id="CLU_1070935_0_0_1"/>